<evidence type="ECO:0000313" key="5">
    <source>
        <dbReference type="Proteomes" id="UP000236319"/>
    </source>
</evidence>
<gene>
    <name evidence="4" type="ORF">BOVATA_049390</name>
</gene>
<name>A0A2H6KKC5_9APIC</name>
<dbReference type="GeneID" id="39877216"/>
<evidence type="ECO:0000256" key="1">
    <source>
        <dbReference type="SAM" id="Coils"/>
    </source>
</evidence>
<evidence type="ECO:0000256" key="2">
    <source>
        <dbReference type="SAM" id="MobiDB-lite"/>
    </source>
</evidence>
<feature type="region of interest" description="Disordered" evidence="2">
    <location>
        <begin position="134"/>
        <end position="157"/>
    </location>
</feature>
<sequence>MTGKTLDDIDARRISLGTLAGQLSGFIGGSEEVKNALVNGLHSNVNQLVKRLQTSCGGEGCDDHRGQINDLNEKLNKRKNHLKDDQNTPVNLAKILNQCNLNDLNGPLNKLNEEIPKKIQSLNEQIKKLEDEDKKLKKENKSPQNASQIDKLNKDLQSHKASKKSLDTLNEFCDLAESLKTNENKSPHDLLDKLCTGLEKFLGHSNGNYTGSGIVYSDLDRLCDGVMSFLHGVLETVKEDESVTKYDVKGTDNNIISLIKLLENNVGQGRQAFEEAVTQVEERTGAVKTKLGVNEYYKNVTDEATNPLARQLAAWRGTLSSISSALRDDVQNKINELDSALRGRIDVEMKPIKSVVEHMKSAADDPAFSAQVSNVDYQMDKQKRTVESKILDTSQELKWNLDTTLSTINGKIDEIKTMQSTTLKGLLSSVNTLMKDLEKANIAAKSLEREYDSEIVARLGVIDGHFTALDTTDICDDLQDVFDKVSEELHHLEEQLTTLATIHQDVRRTVKGGLSGIETELSKEIDLLKDAIKSNIKGYVERQLGNRIKEAIDEKTDSIADERGTKGHLDKIVKDLAAYARTFTTDSFKTKVEECLNKILGKDTVNMYIRSYVHQNQGTGNLKSGDTFADANREAVISDLKPRILDLVKNSGIQTPTGAGTTTQAIFDEIHRFYDDVASTLESNVDPNRAEGIATLVETKVLGGPSSKSNTKKLLTTGIQVTLIQLPLIARQTADEIKAFVRNCKIQSHVDAATRAVKELGQNLQTALTPATDARHQTLGNVIQTALGDEAVHFNTPLTKLIKEAAEKGMEKLNERVKTIMRGKLGEINPSVQRQIDRLNKVPAGATSMNIQTRVTELQKRIGAASQVVATAKEKAADYMQTQVESLRKQVGQILAESTKIDSDIQAFNRSLEQAIKSAKETVQEAQEAFTEKITEVSESLTATAEEAFDAVKTAVQSMFCEQHKADLTALQTLVNEQNAAITEIIRQDKESGMKGLLAEMYKTDGSKINSLNQTEFVQSSTKFQAYSTLILNYIATQVRPKSHKASDKEAKKVEEIKEGLNVLLKYLIDGTSRKFYFDYTSQTHLDSLNALVTGLAPTLFAGYSHPELLDALKGGLKEMTAQLDKAYVNKYSGSEQITWEESNGPKAEKKLTPDAMRCARVLATITSTLFEQLYSLHYYGYTAWASLSIDGTVGKSRDLKIHFEKMGYHTANLINKKHSGDIIADKLRTAFQSYAEFEQFDPAEQIHIVKYLHSTQQSGGPLSKLYWHLVYYLKACHMRISEPKSYPSSIRDMLSWLCGLPYTSVYSMVEKHCTDQLNKEVNDAAKQSKNPDPVISDILKTDLLASLSTTCDFSYTVLISICGHGNGAQGADYPYACTFLDNSHGFHYPSNVPSLFDMLRDVCTRLLYQLYFVYSRCRTPSAYLGWRECYYGNGVGGSSWECNTMLCPNQQCSQIANQRADQKTNQSVTQKADQNTKQRCDQHPSCGVKSPLQSFLGDGLKGFLPHSVTSKGTELTCSSCRSAPKGTPCRTPMGFCDLLSAGSITKKGITLQNVLQTVCGNADSPLPRLLRCLTCICPVAPRCLADMFPLFCNVMQQWHSVPRSYSHDEAYKVKLNSVIDNCFPSSFTKVFHNDYNANRLTDKLRDLYRSDSDHKGVNNDLNHRGLQSLSTKPTTDITKKCYGKEIHCGPYLQPLGHSAHHTYAPKHAQVYLRCIVYLTWDFWELLECLFNAFKNISCKSHGCSSCNCPSGKHGVIDTDPSKAPKAPEPRCHCESIVQCQGALTTFYQYGFTFRAAGELMEGPTSRRCDSFVTQMERVMTSKYFRELFIEIDKFMCAIRWPFMCTLLALWSLSLLYLLHIAVVRLDVLRIRSHLRSPSSHRIAAQSLLAAARVKALANVKYFSP</sequence>
<keyword evidence="3" id="KW-0812">Transmembrane</keyword>
<dbReference type="EMBL" id="BDSA01000050">
    <property type="protein sequence ID" value="GBE63446.1"/>
    <property type="molecule type" value="Genomic_DNA"/>
</dbReference>
<organism evidence="4 5">
    <name type="scientific">Babesia ovata</name>
    <dbReference type="NCBI Taxonomy" id="189622"/>
    <lineage>
        <taxon>Eukaryota</taxon>
        <taxon>Sar</taxon>
        <taxon>Alveolata</taxon>
        <taxon>Apicomplexa</taxon>
        <taxon>Aconoidasida</taxon>
        <taxon>Piroplasmida</taxon>
        <taxon>Babesiidae</taxon>
        <taxon>Babesia</taxon>
    </lineage>
</organism>
<proteinExistence type="predicted"/>
<dbReference type="Proteomes" id="UP000236319">
    <property type="component" value="Unassembled WGS sequence"/>
</dbReference>
<comment type="caution">
    <text evidence="4">The sequence shown here is derived from an EMBL/GenBank/DDBJ whole genome shotgun (WGS) entry which is preliminary data.</text>
</comment>
<feature type="coiled-coil region" evidence="1">
    <location>
        <begin position="909"/>
        <end position="936"/>
    </location>
</feature>
<evidence type="ECO:0000256" key="3">
    <source>
        <dbReference type="SAM" id="Phobius"/>
    </source>
</evidence>
<evidence type="ECO:0008006" key="6">
    <source>
        <dbReference type="Google" id="ProtNLM"/>
    </source>
</evidence>
<dbReference type="OrthoDB" id="10688945at2759"/>
<feature type="transmembrane region" description="Helical" evidence="3">
    <location>
        <begin position="1841"/>
        <end position="1866"/>
    </location>
</feature>
<accession>A0A2H6KKC5</accession>
<reference evidence="4 5" key="1">
    <citation type="journal article" date="2017" name="BMC Genomics">
        <title>Whole-genome assembly of Babesia ovata and comparative genomics between closely related pathogens.</title>
        <authorList>
            <person name="Yamagishi J."/>
            <person name="Asada M."/>
            <person name="Hakimi H."/>
            <person name="Tanaka T.Q."/>
            <person name="Sugimoto C."/>
            <person name="Kawazu S."/>
        </authorList>
    </citation>
    <scope>NUCLEOTIDE SEQUENCE [LARGE SCALE GENOMIC DNA]</scope>
    <source>
        <strain evidence="4 5">Miyake</strain>
    </source>
</reference>
<feature type="region of interest" description="Disordered" evidence="2">
    <location>
        <begin position="1464"/>
        <end position="1486"/>
    </location>
</feature>
<keyword evidence="3" id="KW-1133">Transmembrane helix</keyword>
<feature type="compositionally biased region" description="Polar residues" evidence="2">
    <location>
        <begin position="1464"/>
        <end position="1474"/>
    </location>
</feature>
<keyword evidence="5" id="KW-1185">Reference proteome</keyword>
<evidence type="ECO:0000313" key="4">
    <source>
        <dbReference type="EMBL" id="GBE63446.1"/>
    </source>
</evidence>
<keyword evidence="1" id="KW-0175">Coiled coil</keyword>
<protein>
    <recommendedName>
        <fullName evidence="6">Extracellular matrix-binding ebh</fullName>
    </recommendedName>
</protein>
<keyword evidence="3" id="KW-0472">Membrane</keyword>
<dbReference type="RefSeq" id="XP_028869689.1">
    <property type="nucleotide sequence ID" value="XM_029013856.1"/>
</dbReference>
<dbReference type="VEuPathDB" id="PiroplasmaDB:BOVATA_049390"/>